<evidence type="ECO:0000313" key="2">
    <source>
        <dbReference type="Proteomes" id="UP001459277"/>
    </source>
</evidence>
<organism evidence="1 2">
    <name type="scientific">Lithocarpus litseifolius</name>
    <dbReference type="NCBI Taxonomy" id="425828"/>
    <lineage>
        <taxon>Eukaryota</taxon>
        <taxon>Viridiplantae</taxon>
        <taxon>Streptophyta</taxon>
        <taxon>Embryophyta</taxon>
        <taxon>Tracheophyta</taxon>
        <taxon>Spermatophyta</taxon>
        <taxon>Magnoliopsida</taxon>
        <taxon>eudicotyledons</taxon>
        <taxon>Gunneridae</taxon>
        <taxon>Pentapetalae</taxon>
        <taxon>rosids</taxon>
        <taxon>fabids</taxon>
        <taxon>Fagales</taxon>
        <taxon>Fagaceae</taxon>
        <taxon>Lithocarpus</taxon>
    </lineage>
</organism>
<protein>
    <submittedName>
        <fullName evidence="1">Uncharacterized protein</fullName>
    </submittedName>
</protein>
<sequence>DALLRHRGERQTSQGQHYCRPPTTRKLYFFCCCTTRAIIGWKGQAFEATQSLRRM</sequence>
<gene>
    <name evidence="1" type="ORF">SO802_020250</name>
</gene>
<proteinExistence type="predicted"/>
<reference evidence="1 2" key="1">
    <citation type="submission" date="2024-01" db="EMBL/GenBank/DDBJ databases">
        <title>A telomere-to-telomere, gap-free genome of sweet tea (Lithocarpus litseifolius).</title>
        <authorList>
            <person name="Zhou J."/>
        </authorList>
    </citation>
    <scope>NUCLEOTIDE SEQUENCE [LARGE SCALE GENOMIC DNA]</scope>
    <source>
        <strain evidence="1">Zhou-2022a</strain>
        <tissue evidence="1">Leaf</tissue>
    </source>
</reference>
<keyword evidence="2" id="KW-1185">Reference proteome</keyword>
<dbReference type="EMBL" id="JAZDWU010000007">
    <property type="protein sequence ID" value="KAK9995564.1"/>
    <property type="molecule type" value="Genomic_DNA"/>
</dbReference>
<feature type="non-terminal residue" evidence="1">
    <location>
        <position position="1"/>
    </location>
</feature>
<dbReference type="AlphaFoldDB" id="A0AAW2CEB8"/>
<evidence type="ECO:0000313" key="1">
    <source>
        <dbReference type="EMBL" id="KAK9995564.1"/>
    </source>
</evidence>
<comment type="caution">
    <text evidence="1">The sequence shown here is derived from an EMBL/GenBank/DDBJ whole genome shotgun (WGS) entry which is preliminary data.</text>
</comment>
<dbReference type="Proteomes" id="UP001459277">
    <property type="component" value="Unassembled WGS sequence"/>
</dbReference>
<feature type="non-terminal residue" evidence="1">
    <location>
        <position position="55"/>
    </location>
</feature>
<accession>A0AAW2CEB8</accession>
<name>A0AAW2CEB8_9ROSI</name>